<organism evidence="1 2">
    <name type="scientific">Ktedonosporobacter rubrisoli</name>
    <dbReference type="NCBI Taxonomy" id="2509675"/>
    <lineage>
        <taxon>Bacteria</taxon>
        <taxon>Bacillati</taxon>
        <taxon>Chloroflexota</taxon>
        <taxon>Ktedonobacteria</taxon>
        <taxon>Ktedonobacterales</taxon>
        <taxon>Ktedonosporobacteraceae</taxon>
        <taxon>Ktedonosporobacter</taxon>
    </lineage>
</organism>
<dbReference type="Proteomes" id="UP000290365">
    <property type="component" value="Chromosome"/>
</dbReference>
<accession>A0A4P6K333</accession>
<reference evidence="1 2" key="1">
    <citation type="submission" date="2019-01" db="EMBL/GenBank/DDBJ databases">
        <title>Ktedonosporobacter rubrisoli SCAWS-G2.</title>
        <authorList>
            <person name="Huang Y."/>
            <person name="Yan B."/>
        </authorList>
    </citation>
    <scope>NUCLEOTIDE SEQUENCE [LARGE SCALE GENOMIC DNA]</scope>
    <source>
        <strain evidence="1 2">SCAWS-G2</strain>
    </source>
</reference>
<name>A0A4P6K333_KTERU</name>
<dbReference type="AlphaFoldDB" id="A0A4P6K333"/>
<gene>
    <name evidence="1" type="ORF">EPA93_40345</name>
</gene>
<protein>
    <submittedName>
        <fullName evidence="1">Uncharacterized protein</fullName>
    </submittedName>
</protein>
<proteinExistence type="predicted"/>
<keyword evidence="2" id="KW-1185">Reference proteome</keyword>
<evidence type="ECO:0000313" key="2">
    <source>
        <dbReference type="Proteomes" id="UP000290365"/>
    </source>
</evidence>
<dbReference type="EMBL" id="CP035758">
    <property type="protein sequence ID" value="QBD81896.1"/>
    <property type="molecule type" value="Genomic_DNA"/>
</dbReference>
<sequence length="144" mass="13896">MAVARIASALTPPPMGTSIPRLFCFPLDTEPLSSDWLDAEGDPAFAVVFEPVDVGDGGGLATIVGTIAAGCVTPRIGVAVGMGRDVGVGTIAGVSVTPTAGVAVGSTTGVSVGVAVGTRVGCLVGFAVGLGIVSVGVEVVCVSV</sequence>
<evidence type="ECO:0000313" key="1">
    <source>
        <dbReference type="EMBL" id="QBD81896.1"/>
    </source>
</evidence>
<dbReference type="KEGG" id="kbs:EPA93_40345"/>